<dbReference type="AlphaFoldDB" id="A0A5N6VBC8"/>
<dbReference type="Proteomes" id="UP000326950">
    <property type="component" value="Unassembled WGS sequence"/>
</dbReference>
<dbReference type="GO" id="GO:0000977">
    <property type="term" value="F:RNA polymerase II transcription regulatory region sequence-specific DNA binding"/>
    <property type="evidence" value="ECO:0007669"/>
    <property type="project" value="TreeGrafter"/>
</dbReference>
<evidence type="ECO:0000256" key="5">
    <source>
        <dbReference type="PROSITE-ProRule" id="PRU00042"/>
    </source>
</evidence>
<dbReference type="SUPFAM" id="SSF57667">
    <property type="entry name" value="beta-beta-alpha zinc fingers"/>
    <property type="match status" value="3"/>
</dbReference>
<evidence type="ECO:0000259" key="6">
    <source>
        <dbReference type="PROSITE" id="PS50157"/>
    </source>
</evidence>
<keyword evidence="8" id="KW-1185">Reference proteome</keyword>
<evidence type="ECO:0000256" key="3">
    <source>
        <dbReference type="ARBA" id="ARBA00022771"/>
    </source>
</evidence>
<protein>
    <recommendedName>
        <fullName evidence="6">C2H2-type domain-containing protein</fullName>
    </recommendedName>
</protein>
<keyword evidence="4" id="KW-0862">Zinc</keyword>
<dbReference type="InterPro" id="IPR013087">
    <property type="entry name" value="Znf_C2H2_type"/>
</dbReference>
<organism evidence="7 8">
    <name type="scientific">Aspergillus tamarii</name>
    <dbReference type="NCBI Taxonomy" id="41984"/>
    <lineage>
        <taxon>Eukaryota</taxon>
        <taxon>Fungi</taxon>
        <taxon>Dikarya</taxon>
        <taxon>Ascomycota</taxon>
        <taxon>Pezizomycotina</taxon>
        <taxon>Eurotiomycetes</taxon>
        <taxon>Eurotiomycetidae</taxon>
        <taxon>Eurotiales</taxon>
        <taxon>Aspergillaceae</taxon>
        <taxon>Aspergillus</taxon>
        <taxon>Aspergillus subgen. Circumdati</taxon>
    </lineage>
</organism>
<dbReference type="SMART" id="SM00355">
    <property type="entry name" value="ZnF_C2H2"/>
    <property type="match status" value="6"/>
</dbReference>
<evidence type="ECO:0000313" key="8">
    <source>
        <dbReference type="Proteomes" id="UP000326950"/>
    </source>
</evidence>
<dbReference type="Gene3D" id="3.30.160.60">
    <property type="entry name" value="Classic Zinc Finger"/>
    <property type="match status" value="2"/>
</dbReference>
<name>A0A5N6VBC8_ASPTM</name>
<reference evidence="7 8" key="1">
    <citation type="submission" date="2019-04" db="EMBL/GenBank/DDBJ databases">
        <title>Friends and foes A comparative genomics study of 23 Aspergillus species from section Flavi.</title>
        <authorList>
            <consortium name="DOE Joint Genome Institute"/>
            <person name="Kjaerbolling I."/>
            <person name="Vesth T."/>
            <person name="Frisvad J.C."/>
            <person name="Nybo J.L."/>
            <person name="Theobald S."/>
            <person name="Kildgaard S."/>
            <person name="Isbrandt T."/>
            <person name="Kuo A."/>
            <person name="Sato A."/>
            <person name="Lyhne E.K."/>
            <person name="Kogle M.E."/>
            <person name="Wiebenga A."/>
            <person name="Kun R.S."/>
            <person name="Lubbers R.J."/>
            <person name="Makela M.R."/>
            <person name="Barry K."/>
            <person name="Chovatia M."/>
            <person name="Clum A."/>
            <person name="Daum C."/>
            <person name="Haridas S."/>
            <person name="He G."/>
            <person name="LaButti K."/>
            <person name="Lipzen A."/>
            <person name="Mondo S."/>
            <person name="Riley R."/>
            <person name="Salamov A."/>
            <person name="Simmons B.A."/>
            <person name="Magnuson J.K."/>
            <person name="Henrissat B."/>
            <person name="Mortensen U.H."/>
            <person name="Larsen T.O."/>
            <person name="Devries R.P."/>
            <person name="Grigoriev I.V."/>
            <person name="Machida M."/>
            <person name="Baker S.E."/>
            <person name="Andersen M.R."/>
        </authorList>
    </citation>
    <scope>NUCLEOTIDE SEQUENCE [LARGE SCALE GENOMIC DNA]</scope>
    <source>
        <strain evidence="7 8">CBS 117626</strain>
    </source>
</reference>
<sequence>MYKCETCKATFDGQDACEKHMDDSNHRPECEICSRTFRTWRACEQHMDDTAHWAPRFYCQTCSREFFSQSAANQHMTAVRHWNRVPCVTRNTTFLDNMMAELDQIGMGFFKTYCWTCCRKFQSENSLQMHLKSTIHRGSNIPCPFCKAEYTSASSLTHHLEQGSCPRADILNRETILHIVQERDPHRAITNEQLECHTIKEGNSQHPTTTNAFNGSCWECYLCHGEFSSATALDSHLSSPAHKQAVYHCPNSKDKCAKEFTTLAALFDHLESEACSYIRFEKVEEKFDAIFLSWKPIKF</sequence>
<dbReference type="EMBL" id="ML738586">
    <property type="protein sequence ID" value="KAE8168133.1"/>
    <property type="molecule type" value="Genomic_DNA"/>
</dbReference>
<keyword evidence="3 5" id="KW-0863">Zinc-finger</keyword>
<dbReference type="PANTHER" id="PTHR24409">
    <property type="entry name" value="ZINC FINGER PROTEIN 142"/>
    <property type="match status" value="1"/>
</dbReference>
<keyword evidence="1" id="KW-0479">Metal-binding</keyword>
<feature type="domain" description="C2H2-type" evidence="6">
    <location>
        <begin position="112"/>
        <end position="141"/>
    </location>
</feature>
<dbReference type="GO" id="GO:0000981">
    <property type="term" value="F:DNA-binding transcription factor activity, RNA polymerase II-specific"/>
    <property type="evidence" value="ECO:0007669"/>
    <property type="project" value="TreeGrafter"/>
</dbReference>
<dbReference type="Pfam" id="PF12874">
    <property type="entry name" value="zf-met"/>
    <property type="match status" value="3"/>
</dbReference>
<proteinExistence type="predicted"/>
<gene>
    <name evidence="7" type="ORF">BDV40DRAFT_294685</name>
</gene>
<dbReference type="PROSITE" id="PS50157">
    <property type="entry name" value="ZINC_FINGER_C2H2_2"/>
    <property type="match status" value="2"/>
</dbReference>
<dbReference type="Pfam" id="PF13912">
    <property type="entry name" value="zf-C2H2_6"/>
    <property type="match status" value="1"/>
</dbReference>
<accession>A0A5N6VBC8</accession>
<dbReference type="OrthoDB" id="6077919at2759"/>
<evidence type="ECO:0000256" key="4">
    <source>
        <dbReference type="ARBA" id="ARBA00022833"/>
    </source>
</evidence>
<dbReference type="GO" id="GO:0005634">
    <property type="term" value="C:nucleus"/>
    <property type="evidence" value="ECO:0007669"/>
    <property type="project" value="TreeGrafter"/>
</dbReference>
<dbReference type="PANTHER" id="PTHR24409:SF295">
    <property type="entry name" value="AZ2-RELATED"/>
    <property type="match status" value="1"/>
</dbReference>
<dbReference type="InterPro" id="IPR036236">
    <property type="entry name" value="Znf_C2H2_sf"/>
</dbReference>
<keyword evidence="2" id="KW-0677">Repeat</keyword>
<dbReference type="GO" id="GO:0008270">
    <property type="term" value="F:zinc ion binding"/>
    <property type="evidence" value="ECO:0007669"/>
    <property type="project" value="UniProtKB-KW"/>
</dbReference>
<evidence type="ECO:0000256" key="1">
    <source>
        <dbReference type="ARBA" id="ARBA00022723"/>
    </source>
</evidence>
<feature type="domain" description="C2H2-type" evidence="6">
    <location>
        <begin position="57"/>
        <end position="86"/>
    </location>
</feature>
<dbReference type="PROSITE" id="PS00028">
    <property type="entry name" value="ZINC_FINGER_C2H2_1"/>
    <property type="match status" value="4"/>
</dbReference>
<evidence type="ECO:0000256" key="2">
    <source>
        <dbReference type="ARBA" id="ARBA00022737"/>
    </source>
</evidence>
<evidence type="ECO:0000313" key="7">
    <source>
        <dbReference type="EMBL" id="KAE8168133.1"/>
    </source>
</evidence>